<dbReference type="Proteomes" id="UP000886501">
    <property type="component" value="Unassembled WGS sequence"/>
</dbReference>
<dbReference type="EMBL" id="MU117969">
    <property type="protein sequence ID" value="KAF9652355.1"/>
    <property type="molecule type" value="Genomic_DNA"/>
</dbReference>
<name>A0ACB6ZR79_THEGA</name>
<protein>
    <submittedName>
        <fullName evidence="1">Uncharacterized protein</fullName>
    </submittedName>
</protein>
<sequence>MLSFAHSGLHTQDVVDPVQGKYLSPFSKGLSTFNIFKGPVLSSLPYGFGSSFISPMYEQQCSYISPVDAPRNSPPHKTYPSAHSKPPTMVHDRQPRSQQQWDRSRQGYSTHPSSTNDVMIYETSIPSRSDSSTHEASVASTTYYSVGPGSPTFSINDVSSTRASSSTETLQSTLLAPPTSTVNSPSGTFYRMSSSACNPDVYSVASDRPSNPVNQGQRQQTKTSSDDPRSIYAPAPAKSTTSIPTPERRPSGLSMPRRSSPDNFSSSSSSSSSPPHTPELVHEFPVQVQVDTGRFQSSTQEYTEFPSEGVEQYAEYAQSYYPHPKGGQYVHPYESRGYIERSAEPVAPIPFRTRTVSRRSRSMSTSVRPPLKVEVPARRCVRWKDGLVCDSPIPRRKGWFNRKGDQLWTNDGLYKPAEPGQEYPGDLTDYPDPSVGWMNEVGVIIDLQHRMIPKTPARSALKRQDTQRRATV</sequence>
<reference evidence="1" key="1">
    <citation type="submission" date="2019-10" db="EMBL/GenBank/DDBJ databases">
        <authorList>
            <consortium name="DOE Joint Genome Institute"/>
            <person name="Kuo A."/>
            <person name="Miyauchi S."/>
            <person name="Kiss E."/>
            <person name="Drula E."/>
            <person name="Kohler A."/>
            <person name="Sanchez-Garcia M."/>
            <person name="Andreopoulos B."/>
            <person name="Barry K.W."/>
            <person name="Bonito G."/>
            <person name="Buee M."/>
            <person name="Carver A."/>
            <person name="Chen C."/>
            <person name="Cichocki N."/>
            <person name="Clum A."/>
            <person name="Culley D."/>
            <person name="Crous P.W."/>
            <person name="Fauchery L."/>
            <person name="Girlanda M."/>
            <person name="Hayes R."/>
            <person name="Keri Z."/>
            <person name="Labutti K."/>
            <person name="Lipzen A."/>
            <person name="Lombard V."/>
            <person name="Magnuson J."/>
            <person name="Maillard F."/>
            <person name="Morin E."/>
            <person name="Murat C."/>
            <person name="Nolan M."/>
            <person name="Ohm R."/>
            <person name="Pangilinan J."/>
            <person name="Pereira M."/>
            <person name="Perotto S."/>
            <person name="Peter M."/>
            <person name="Riley R."/>
            <person name="Sitrit Y."/>
            <person name="Stielow B."/>
            <person name="Szollosi G."/>
            <person name="Zifcakova L."/>
            <person name="Stursova M."/>
            <person name="Spatafora J.W."/>
            <person name="Tedersoo L."/>
            <person name="Vaario L.-M."/>
            <person name="Yamada A."/>
            <person name="Yan M."/>
            <person name="Wang P."/>
            <person name="Xu J."/>
            <person name="Bruns T."/>
            <person name="Baldrian P."/>
            <person name="Vilgalys R."/>
            <person name="Henrissat B."/>
            <person name="Grigoriev I.V."/>
            <person name="Hibbett D."/>
            <person name="Nagy L.G."/>
            <person name="Martin F.M."/>
        </authorList>
    </citation>
    <scope>NUCLEOTIDE SEQUENCE</scope>
    <source>
        <strain evidence="1">P2</strain>
    </source>
</reference>
<organism evidence="1 2">
    <name type="scientific">Thelephora ganbajun</name>
    <name type="common">Ganba fungus</name>
    <dbReference type="NCBI Taxonomy" id="370292"/>
    <lineage>
        <taxon>Eukaryota</taxon>
        <taxon>Fungi</taxon>
        <taxon>Dikarya</taxon>
        <taxon>Basidiomycota</taxon>
        <taxon>Agaricomycotina</taxon>
        <taxon>Agaricomycetes</taxon>
        <taxon>Thelephorales</taxon>
        <taxon>Thelephoraceae</taxon>
        <taxon>Thelephora</taxon>
    </lineage>
</organism>
<keyword evidence="2" id="KW-1185">Reference proteome</keyword>
<proteinExistence type="predicted"/>
<evidence type="ECO:0000313" key="1">
    <source>
        <dbReference type="EMBL" id="KAF9652355.1"/>
    </source>
</evidence>
<accession>A0ACB6ZR79</accession>
<comment type="caution">
    <text evidence="1">The sequence shown here is derived from an EMBL/GenBank/DDBJ whole genome shotgun (WGS) entry which is preliminary data.</text>
</comment>
<gene>
    <name evidence="1" type="ORF">BDM02DRAFT_2945064</name>
</gene>
<reference evidence="1" key="2">
    <citation type="journal article" date="2020" name="Nat. Commun.">
        <title>Large-scale genome sequencing of mycorrhizal fungi provides insights into the early evolution of symbiotic traits.</title>
        <authorList>
            <person name="Miyauchi S."/>
            <person name="Kiss E."/>
            <person name="Kuo A."/>
            <person name="Drula E."/>
            <person name="Kohler A."/>
            <person name="Sanchez-Garcia M."/>
            <person name="Morin E."/>
            <person name="Andreopoulos B."/>
            <person name="Barry K.W."/>
            <person name="Bonito G."/>
            <person name="Buee M."/>
            <person name="Carver A."/>
            <person name="Chen C."/>
            <person name="Cichocki N."/>
            <person name="Clum A."/>
            <person name="Culley D."/>
            <person name="Crous P.W."/>
            <person name="Fauchery L."/>
            <person name="Girlanda M."/>
            <person name="Hayes R.D."/>
            <person name="Keri Z."/>
            <person name="LaButti K."/>
            <person name="Lipzen A."/>
            <person name="Lombard V."/>
            <person name="Magnuson J."/>
            <person name="Maillard F."/>
            <person name="Murat C."/>
            <person name="Nolan M."/>
            <person name="Ohm R.A."/>
            <person name="Pangilinan J."/>
            <person name="Pereira M.F."/>
            <person name="Perotto S."/>
            <person name="Peter M."/>
            <person name="Pfister S."/>
            <person name="Riley R."/>
            <person name="Sitrit Y."/>
            <person name="Stielow J.B."/>
            <person name="Szollosi G."/>
            <person name="Zifcakova L."/>
            <person name="Stursova M."/>
            <person name="Spatafora J.W."/>
            <person name="Tedersoo L."/>
            <person name="Vaario L.M."/>
            <person name="Yamada A."/>
            <person name="Yan M."/>
            <person name="Wang P."/>
            <person name="Xu J."/>
            <person name="Bruns T."/>
            <person name="Baldrian P."/>
            <person name="Vilgalys R."/>
            <person name="Dunand C."/>
            <person name="Henrissat B."/>
            <person name="Grigoriev I.V."/>
            <person name="Hibbett D."/>
            <person name="Nagy L.G."/>
            <person name="Martin F.M."/>
        </authorList>
    </citation>
    <scope>NUCLEOTIDE SEQUENCE</scope>
    <source>
        <strain evidence="1">P2</strain>
    </source>
</reference>
<evidence type="ECO:0000313" key="2">
    <source>
        <dbReference type="Proteomes" id="UP000886501"/>
    </source>
</evidence>